<reference evidence="4" key="1">
    <citation type="submission" date="2018-05" db="EMBL/GenBank/DDBJ databases">
        <title>Genome Sequencing of selected type strains of the family Eggerthellaceae.</title>
        <authorList>
            <person name="Danylec N."/>
            <person name="Stoll D.A."/>
            <person name="Doetsch A."/>
            <person name="Huch M."/>
        </authorList>
    </citation>
    <scope>NUCLEOTIDE SEQUENCE [LARGE SCALE GENOMIC DNA]</scope>
    <source>
        <strain evidence="4">DSM 16106</strain>
    </source>
</reference>
<protein>
    <submittedName>
        <fullName evidence="3">Hydrolase</fullName>
    </submittedName>
</protein>
<proteinExistence type="predicted"/>
<keyword evidence="2" id="KW-0732">Signal</keyword>
<feature type="signal peptide" evidence="2">
    <location>
        <begin position="1"/>
        <end position="29"/>
    </location>
</feature>
<sequence>MPWCNRKRAWRAAVTVLLACILVWGFASAGATAAAYAEEAEAGNAVNPQQLPDSSFIYDTSIADLSEADAYYDNQTVQVTGEAIGDSIKEGLDGRHRWITLSSPGDSATITVYMSSEAAAKIDTFGAYDRKGSIVQVRGTFHLVCPEHEGLSDLHAEVVTVIEPGERKQDPFVFGRFVPGIVVVAIGLAMTGVFYWLRERQR</sequence>
<keyword evidence="3" id="KW-0378">Hydrolase</keyword>
<evidence type="ECO:0000256" key="2">
    <source>
        <dbReference type="SAM" id="SignalP"/>
    </source>
</evidence>
<keyword evidence="1" id="KW-0812">Transmembrane</keyword>
<evidence type="ECO:0000313" key="4">
    <source>
        <dbReference type="Proteomes" id="UP000278632"/>
    </source>
</evidence>
<accession>A0A3N0B7L2</accession>
<feature type="chain" id="PRO_5018329528" evidence="2">
    <location>
        <begin position="30"/>
        <end position="202"/>
    </location>
</feature>
<evidence type="ECO:0000256" key="1">
    <source>
        <dbReference type="SAM" id="Phobius"/>
    </source>
</evidence>
<gene>
    <name evidence="3" type="ORF">DMP08_07485</name>
</gene>
<dbReference type="GO" id="GO:0016787">
    <property type="term" value="F:hydrolase activity"/>
    <property type="evidence" value="ECO:0007669"/>
    <property type="project" value="UniProtKB-KW"/>
</dbReference>
<dbReference type="EMBL" id="QICD01000013">
    <property type="protein sequence ID" value="RNL43220.1"/>
    <property type="molecule type" value="Genomic_DNA"/>
</dbReference>
<evidence type="ECO:0000313" key="3">
    <source>
        <dbReference type="EMBL" id="RNL43220.1"/>
    </source>
</evidence>
<keyword evidence="1" id="KW-0472">Membrane</keyword>
<feature type="transmembrane region" description="Helical" evidence="1">
    <location>
        <begin position="177"/>
        <end position="197"/>
    </location>
</feature>
<organism evidence="3 4">
    <name type="scientific">Paraeggerthella hongkongensis</name>
    <dbReference type="NCBI Taxonomy" id="230658"/>
    <lineage>
        <taxon>Bacteria</taxon>
        <taxon>Bacillati</taxon>
        <taxon>Actinomycetota</taxon>
        <taxon>Coriobacteriia</taxon>
        <taxon>Eggerthellales</taxon>
        <taxon>Eggerthellaceae</taxon>
        <taxon>Paraeggerthella</taxon>
    </lineage>
</organism>
<keyword evidence="4" id="KW-1185">Reference proteome</keyword>
<comment type="caution">
    <text evidence="3">The sequence shown here is derived from an EMBL/GenBank/DDBJ whole genome shotgun (WGS) entry which is preliminary data.</text>
</comment>
<dbReference type="AlphaFoldDB" id="A0A3N0B7L2"/>
<dbReference type="Proteomes" id="UP000278632">
    <property type="component" value="Unassembled WGS sequence"/>
</dbReference>
<keyword evidence="1" id="KW-1133">Transmembrane helix</keyword>
<name>A0A3N0B7L2_9ACTN</name>